<comment type="caution">
    <text evidence="2">The sequence shown here is derived from an EMBL/GenBank/DDBJ whole genome shotgun (WGS) entry which is preliminary data.</text>
</comment>
<keyword evidence="1" id="KW-1133">Transmembrane helix</keyword>
<dbReference type="EMBL" id="BARU01028387">
    <property type="protein sequence ID" value="GAH70014.1"/>
    <property type="molecule type" value="Genomic_DNA"/>
</dbReference>
<feature type="transmembrane region" description="Helical" evidence="1">
    <location>
        <begin position="6"/>
        <end position="29"/>
    </location>
</feature>
<reference evidence="2" key="1">
    <citation type="journal article" date="2014" name="Front. Microbiol.">
        <title>High frequency of phylogenetically diverse reductive dehalogenase-homologous genes in deep subseafloor sedimentary metagenomes.</title>
        <authorList>
            <person name="Kawai M."/>
            <person name="Futagami T."/>
            <person name="Toyoda A."/>
            <person name="Takaki Y."/>
            <person name="Nishi S."/>
            <person name="Hori S."/>
            <person name="Arai W."/>
            <person name="Tsubouchi T."/>
            <person name="Morono Y."/>
            <person name="Uchiyama I."/>
            <person name="Ito T."/>
            <person name="Fujiyama A."/>
            <person name="Inagaki F."/>
            <person name="Takami H."/>
        </authorList>
    </citation>
    <scope>NUCLEOTIDE SEQUENCE</scope>
    <source>
        <strain evidence="2">Expedition CK06-06</strain>
    </source>
</reference>
<proteinExistence type="predicted"/>
<gene>
    <name evidence="2" type="ORF">S03H2_45312</name>
</gene>
<keyword evidence="1" id="KW-0472">Membrane</keyword>
<evidence type="ECO:0000256" key="1">
    <source>
        <dbReference type="SAM" id="Phobius"/>
    </source>
</evidence>
<dbReference type="AlphaFoldDB" id="X1IV99"/>
<accession>X1IV99</accession>
<evidence type="ECO:0000313" key="2">
    <source>
        <dbReference type="EMBL" id="GAH70014.1"/>
    </source>
</evidence>
<sequence length="40" mass="4936">MKRFRWQIILGLSLVTLSAIVYFIHYVIFRDIHHIFIYLV</sequence>
<feature type="non-terminal residue" evidence="2">
    <location>
        <position position="40"/>
    </location>
</feature>
<organism evidence="2">
    <name type="scientific">marine sediment metagenome</name>
    <dbReference type="NCBI Taxonomy" id="412755"/>
    <lineage>
        <taxon>unclassified sequences</taxon>
        <taxon>metagenomes</taxon>
        <taxon>ecological metagenomes</taxon>
    </lineage>
</organism>
<protein>
    <submittedName>
        <fullName evidence="2">Uncharacterized protein</fullName>
    </submittedName>
</protein>
<name>X1IV99_9ZZZZ</name>
<keyword evidence="1" id="KW-0812">Transmembrane</keyword>